<keyword evidence="1" id="KW-0472">Membrane</keyword>
<protein>
    <submittedName>
        <fullName evidence="2">Uncharacterized protein</fullName>
    </submittedName>
</protein>
<sequence>MVSKSLIYIYFGIFVVLFLVNFLSALYLFDMSEKSLIVNLKVITPHILSQGILVFIFSHLYQFYSSKKLLIYLLFIFMIGNNLAILVNIYLKLFFMVGFYLCLLITFSLFLRKGLRI</sequence>
<name>A0A6S6SZP0_9BACT</name>
<dbReference type="AlphaFoldDB" id="A0A6S6SZP0"/>
<organism evidence="2">
    <name type="scientific">uncultured Campylobacterales bacterium</name>
    <dbReference type="NCBI Taxonomy" id="352960"/>
    <lineage>
        <taxon>Bacteria</taxon>
        <taxon>Pseudomonadati</taxon>
        <taxon>Campylobacterota</taxon>
        <taxon>Epsilonproteobacteria</taxon>
        <taxon>Campylobacterales</taxon>
        <taxon>environmental samples</taxon>
    </lineage>
</organism>
<evidence type="ECO:0000256" key="1">
    <source>
        <dbReference type="SAM" id="Phobius"/>
    </source>
</evidence>
<gene>
    <name evidence="2" type="ORF">HELGO_WM9502</name>
</gene>
<feature type="transmembrane region" description="Helical" evidence="1">
    <location>
        <begin position="93"/>
        <end position="111"/>
    </location>
</feature>
<feature type="transmembrane region" description="Helical" evidence="1">
    <location>
        <begin position="69"/>
        <end position="87"/>
    </location>
</feature>
<keyword evidence="1" id="KW-1133">Transmembrane helix</keyword>
<keyword evidence="1" id="KW-0812">Transmembrane</keyword>
<dbReference type="EMBL" id="CACVAW010000068">
    <property type="protein sequence ID" value="CAA6816211.1"/>
    <property type="molecule type" value="Genomic_DNA"/>
</dbReference>
<proteinExistence type="predicted"/>
<accession>A0A6S6SZP0</accession>
<feature type="transmembrane region" description="Helical" evidence="1">
    <location>
        <begin position="35"/>
        <end position="57"/>
    </location>
</feature>
<feature type="transmembrane region" description="Helical" evidence="1">
    <location>
        <begin position="7"/>
        <end position="29"/>
    </location>
</feature>
<evidence type="ECO:0000313" key="2">
    <source>
        <dbReference type="EMBL" id="CAA6816211.1"/>
    </source>
</evidence>
<reference evidence="2" key="1">
    <citation type="submission" date="2020-01" db="EMBL/GenBank/DDBJ databases">
        <authorList>
            <person name="Meier V. D."/>
            <person name="Meier V D."/>
        </authorList>
    </citation>
    <scope>NUCLEOTIDE SEQUENCE</scope>
    <source>
        <strain evidence="2">HLG_WM_MAG_12</strain>
    </source>
</reference>